<protein>
    <submittedName>
        <fullName evidence="1">Uncharacterized protein UPF0158</fullName>
    </submittedName>
</protein>
<dbReference type="OrthoDB" id="5395333at2"/>
<keyword evidence="2" id="KW-1185">Reference proteome</keyword>
<organism evidence="1 2">
    <name type="scientific">Geobacter argillaceus</name>
    <dbReference type="NCBI Taxonomy" id="345631"/>
    <lineage>
        <taxon>Bacteria</taxon>
        <taxon>Pseudomonadati</taxon>
        <taxon>Thermodesulfobacteriota</taxon>
        <taxon>Desulfuromonadia</taxon>
        <taxon>Geobacterales</taxon>
        <taxon>Geobacteraceae</taxon>
        <taxon>Geobacter</taxon>
    </lineage>
</organism>
<gene>
    <name evidence="1" type="ORF">JN12_00919</name>
</gene>
<dbReference type="Pfam" id="PF03682">
    <property type="entry name" value="UPF0158"/>
    <property type="match status" value="1"/>
</dbReference>
<accession>A0A562WQ94</accession>
<name>A0A562WQ94_9BACT</name>
<dbReference type="InterPro" id="IPR005361">
    <property type="entry name" value="UPF0158"/>
</dbReference>
<proteinExistence type="predicted"/>
<evidence type="ECO:0000313" key="1">
    <source>
        <dbReference type="EMBL" id="TWJ32479.1"/>
    </source>
</evidence>
<dbReference type="EMBL" id="VLLN01000004">
    <property type="protein sequence ID" value="TWJ32479.1"/>
    <property type="molecule type" value="Genomic_DNA"/>
</dbReference>
<reference evidence="1 2" key="1">
    <citation type="submission" date="2019-07" db="EMBL/GenBank/DDBJ databases">
        <title>Genomic Encyclopedia of Archaeal and Bacterial Type Strains, Phase II (KMG-II): from individual species to whole genera.</title>
        <authorList>
            <person name="Goeker M."/>
        </authorList>
    </citation>
    <scope>NUCLEOTIDE SEQUENCE [LARGE SCALE GENOMIC DNA]</scope>
    <source>
        <strain evidence="1 2">ATCC BAA-1139</strain>
    </source>
</reference>
<comment type="caution">
    <text evidence="1">The sequence shown here is derived from an EMBL/GenBank/DDBJ whole genome shotgun (WGS) entry which is preliminary data.</text>
</comment>
<sequence length="145" mass="17089">MGVARDVEIIWDDLIDAFENPDPGLIYLLDRSTGEVFFIPTDYEDDAFWMEVAQHGDQYLQIPGFDYDQERLLLHQFIKGIPDQRLRQVLERTFTGRSPYGRIEDILAFYPDELDMFLALKEELIADRIRLWLEEHDIFPAGTTF</sequence>
<evidence type="ECO:0000313" key="2">
    <source>
        <dbReference type="Proteomes" id="UP000319449"/>
    </source>
</evidence>
<dbReference type="Proteomes" id="UP000319449">
    <property type="component" value="Unassembled WGS sequence"/>
</dbReference>
<dbReference type="RefSeq" id="WP_145018889.1">
    <property type="nucleotide sequence ID" value="NZ_VLLN01000004.1"/>
</dbReference>
<dbReference type="AlphaFoldDB" id="A0A562WQ94"/>